<reference evidence="2 3" key="1">
    <citation type="submission" date="2019-12" db="EMBL/GenBank/DDBJ databases">
        <authorList>
            <person name="Li C."/>
            <person name="Zhao J."/>
        </authorList>
    </citation>
    <scope>NUCLEOTIDE SEQUENCE [LARGE SCALE GENOMIC DNA]</scope>
    <source>
        <strain evidence="2 3">NEAU-DD11</strain>
    </source>
</reference>
<accession>A0A7X3FZ51</accession>
<dbReference type="RefSeq" id="WP_156403663.1">
    <property type="nucleotide sequence ID" value="NZ_WSES01000002.1"/>
</dbReference>
<proteinExistence type="predicted"/>
<dbReference type="Proteomes" id="UP000443353">
    <property type="component" value="Unassembled WGS sequence"/>
</dbReference>
<feature type="transmembrane region" description="Helical" evidence="1">
    <location>
        <begin position="21"/>
        <end position="43"/>
    </location>
</feature>
<protein>
    <submittedName>
        <fullName evidence="2">Uncharacterized protein</fullName>
    </submittedName>
</protein>
<evidence type="ECO:0000313" key="2">
    <source>
        <dbReference type="EMBL" id="MVW60044.1"/>
    </source>
</evidence>
<sequence length="154" mass="17367">MKISEIRDVSRVWQQFVPIQSISQLLSFIAFYALIIGVVYLITRNEPEVFGIVCTGATVGAFPALLIALPQEFIAEFDSERATASTLKEIDELLRFRGYKTKGDLGTTTALYISKLPAALSWKENSFVIRRSEKSIIVRGPKGSVKWLRDRLIR</sequence>
<dbReference type="EMBL" id="WSES01000002">
    <property type="protein sequence ID" value="MVW60044.1"/>
    <property type="molecule type" value="Genomic_DNA"/>
</dbReference>
<keyword evidence="1" id="KW-0472">Membrane</keyword>
<organism evidence="2 3">
    <name type="scientific">Massilia cellulosiltytica</name>
    <dbReference type="NCBI Taxonomy" id="2683234"/>
    <lineage>
        <taxon>Bacteria</taxon>
        <taxon>Pseudomonadati</taxon>
        <taxon>Pseudomonadota</taxon>
        <taxon>Betaproteobacteria</taxon>
        <taxon>Burkholderiales</taxon>
        <taxon>Oxalobacteraceae</taxon>
        <taxon>Telluria group</taxon>
        <taxon>Massilia</taxon>
    </lineage>
</organism>
<comment type="caution">
    <text evidence="2">The sequence shown here is derived from an EMBL/GenBank/DDBJ whole genome shotgun (WGS) entry which is preliminary data.</text>
</comment>
<evidence type="ECO:0000256" key="1">
    <source>
        <dbReference type="SAM" id="Phobius"/>
    </source>
</evidence>
<gene>
    <name evidence="2" type="ORF">GPY61_08865</name>
</gene>
<keyword evidence="1" id="KW-0812">Transmembrane</keyword>
<keyword evidence="3" id="KW-1185">Reference proteome</keyword>
<dbReference type="AlphaFoldDB" id="A0A7X3FZ51"/>
<name>A0A7X3FZ51_9BURK</name>
<keyword evidence="1" id="KW-1133">Transmembrane helix</keyword>
<evidence type="ECO:0000313" key="3">
    <source>
        <dbReference type="Proteomes" id="UP000443353"/>
    </source>
</evidence>
<feature type="transmembrane region" description="Helical" evidence="1">
    <location>
        <begin position="49"/>
        <end position="69"/>
    </location>
</feature>